<evidence type="ECO:0000313" key="3">
    <source>
        <dbReference type="Proteomes" id="UP000561438"/>
    </source>
</evidence>
<feature type="compositionally biased region" description="Basic and acidic residues" evidence="1">
    <location>
        <begin position="69"/>
        <end position="91"/>
    </location>
</feature>
<dbReference type="NCBIfam" id="TIGR01764">
    <property type="entry name" value="excise"/>
    <property type="match status" value="1"/>
</dbReference>
<evidence type="ECO:0000256" key="1">
    <source>
        <dbReference type="SAM" id="MobiDB-lite"/>
    </source>
</evidence>
<feature type="compositionally biased region" description="Polar residues" evidence="1">
    <location>
        <begin position="54"/>
        <end position="68"/>
    </location>
</feature>
<reference evidence="2 3" key="1">
    <citation type="submission" date="2020-06" db="EMBL/GenBank/DDBJ databases">
        <title>Altererythrobacter sp. HHU K3-1.</title>
        <authorList>
            <person name="Zhang D."/>
            <person name="Xue H."/>
        </authorList>
    </citation>
    <scope>NUCLEOTIDE SEQUENCE [LARGE SCALE GENOMIC DNA]</scope>
    <source>
        <strain evidence="2 3">HHU K3-1</strain>
    </source>
</reference>
<feature type="region of interest" description="Disordered" evidence="1">
    <location>
        <begin position="54"/>
        <end position="108"/>
    </location>
</feature>
<dbReference type="Proteomes" id="UP000561438">
    <property type="component" value="Unassembled WGS sequence"/>
</dbReference>
<dbReference type="AlphaFoldDB" id="A0A850HEP7"/>
<proteinExistence type="predicted"/>
<keyword evidence="3" id="KW-1185">Reference proteome</keyword>
<comment type="caution">
    <text evidence="2">The sequence shown here is derived from an EMBL/GenBank/DDBJ whole genome shotgun (WGS) entry which is preliminary data.</text>
</comment>
<accession>A0A850HEP7</accession>
<evidence type="ECO:0000313" key="2">
    <source>
        <dbReference type="EMBL" id="NVD45719.1"/>
    </source>
</evidence>
<dbReference type="GO" id="GO:0003677">
    <property type="term" value="F:DNA binding"/>
    <property type="evidence" value="ECO:0007669"/>
    <property type="project" value="UniProtKB-KW"/>
</dbReference>
<organism evidence="2 3">
    <name type="scientific">Qipengyuania atrilutea</name>
    <dbReference type="NCBI Taxonomy" id="2744473"/>
    <lineage>
        <taxon>Bacteria</taxon>
        <taxon>Pseudomonadati</taxon>
        <taxon>Pseudomonadota</taxon>
        <taxon>Alphaproteobacteria</taxon>
        <taxon>Sphingomonadales</taxon>
        <taxon>Erythrobacteraceae</taxon>
        <taxon>Qipengyuania</taxon>
    </lineage>
</organism>
<name>A0A850HEP7_9SPHN</name>
<sequence>MTAARPYSPETLAARWGCSAEKVRLMYHAGELAGFRLGKLIRIPAAEVDRYECQNTPSHGTEISSQSHGESRDENTREESRLARLTNDEPKQSAGRFGNASTQRKATG</sequence>
<dbReference type="EMBL" id="JABWGV010000004">
    <property type="protein sequence ID" value="NVD45719.1"/>
    <property type="molecule type" value="Genomic_DNA"/>
</dbReference>
<protein>
    <submittedName>
        <fullName evidence="2">Excisionase family DNA-binding protein</fullName>
    </submittedName>
</protein>
<gene>
    <name evidence="2" type="ORF">HUV48_11940</name>
</gene>
<dbReference type="InterPro" id="IPR010093">
    <property type="entry name" value="SinI_DNA-bd"/>
</dbReference>
<keyword evidence="2" id="KW-0238">DNA-binding</keyword>
<feature type="compositionally biased region" description="Polar residues" evidence="1">
    <location>
        <begin position="99"/>
        <end position="108"/>
    </location>
</feature>